<dbReference type="Proteomes" id="UP000231456">
    <property type="component" value="Unassembled WGS sequence"/>
</dbReference>
<dbReference type="InterPro" id="IPR008963">
    <property type="entry name" value="Purple_acid_Pase-like_N"/>
</dbReference>
<organism evidence="2 3">
    <name type="scientific">Candidatus Magasanikbacteria bacterium CG_4_9_14_0_2_um_filter_42_11</name>
    <dbReference type="NCBI Taxonomy" id="1974643"/>
    <lineage>
        <taxon>Bacteria</taxon>
        <taxon>Candidatus Magasanikiibacteriota</taxon>
    </lineage>
</organism>
<accession>A0A2M8FA18</accession>
<name>A0A2M8FA18_9BACT</name>
<evidence type="ECO:0000259" key="1">
    <source>
        <dbReference type="PROSITE" id="PS50853"/>
    </source>
</evidence>
<dbReference type="GO" id="GO:0003993">
    <property type="term" value="F:acid phosphatase activity"/>
    <property type="evidence" value="ECO:0007669"/>
    <property type="project" value="InterPro"/>
</dbReference>
<dbReference type="SUPFAM" id="SSF49363">
    <property type="entry name" value="Purple acid phosphatase, N-terminal domain"/>
    <property type="match status" value="1"/>
</dbReference>
<reference evidence="3" key="1">
    <citation type="submission" date="2017-09" db="EMBL/GenBank/DDBJ databases">
        <title>Depth-based differentiation of microbial function through sediment-hosted aquifers and enrichment of novel symbionts in the deep terrestrial subsurface.</title>
        <authorList>
            <person name="Probst A.J."/>
            <person name="Ladd B."/>
            <person name="Jarett J.K."/>
            <person name="Geller-Mcgrath D.E."/>
            <person name="Sieber C.M.K."/>
            <person name="Emerson J.B."/>
            <person name="Anantharaman K."/>
            <person name="Thomas B.C."/>
            <person name="Malmstrom R."/>
            <person name="Stieglmeier M."/>
            <person name="Klingl A."/>
            <person name="Woyke T."/>
            <person name="Ryan C.M."/>
            <person name="Banfield J.F."/>
        </authorList>
    </citation>
    <scope>NUCLEOTIDE SEQUENCE [LARGE SCALE GENOMIC DNA]</scope>
</reference>
<proteinExistence type="predicted"/>
<dbReference type="EMBL" id="PFRH01000072">
    <property type="protein sequence ID" value="PJC52583.1"/>
    <property type="molecule type" value="Genomic_DNA"/>
</dbReference>
<dbReference type="AlphaFoldDB" id="A0A2M8FA18"/>
<dbReference type="Gene3D" id="2.60.40.380">
    <property type="entry name" value="Purple acid phosphatase-like, N-terminal"/>
    <property type="match status" value="1"/>
</dbReference>
<protein>
    <recommendedName>
        <fullName evidence="1">Fibronectin type-III domain-containing protein</fullName>
    </recommendedName>
</protein>
<dbReference type="SUPFAM" id="SSF49265">
    <property type="entry name" value="Fibronectin type III"/>
    <property type="match status" value="1"/>
</dbReference>
<dbReference type="GO" id="GO:0046872">
    <property type="term" value="F:metal ion binding"/>
    <property type="evidence" value="ECO:0007669"/>
    <property type="project" value="InterPro"/>
</dbReference>
<feature type="domain" description="Fibronectin type-III" evidence="1">
    <location>
        <begin position="168"/>
        <end position="262"/>
    </location>
</feature>
<evidence type="ECO:0000313" key="2">
    <source>
        <dbReference type="EMBL" id="PJC52583.1"/>
    </source>
</evidence>
<evidence type="ECO:0000313" key="3">
    <source>
        <dbReference type="Proteomes" id="UP000231456"/>
    </source>
</evidence>
<dbReference type="InterPro" id="IPR003961">
    <property type="entry name" value="FN3_dom"/>
</dbReference>
<comment type="caution">
    <text evidence="2">The sequence shown here is derived from an EMBL/GenBank/DDBJ whole genome shotgun (WGS) entry which is preliminary data.</text>
</comment>
<sequence length="286" mass="31810">YKQTKTYEQTVGDSTAQVVSHVVNVRGLRPNTLYHYSLISRTPTGIEARSRDFTFRTKAETSEITTYKAEKISETETIFSWNTNVPADSTITYTPYTNGIPNKSASQVVHSNGYTTDHALTITGLEAGVVYDIELSGQDYGKSTVTKLIQGYTTDGLDLPPIVYQIQTDSSILPGANDKIQVIISWMTNELSTSRVLYRKGFNAETEDFTESTNLDQSYIRKHIVVVTNFEPGSVYQFQVESTDSAGNTTRSKTVTVLTPRKQESVFQVIMGNFQDIFSWVGKVGG</sequence>
<dbReference type="PROSITE" id="PS50853">
    <property type="entry name" value="FN3"/>
    <property type="match status" value="1"/>
</dbReference>
<dbReference type="InterPro" id="IPR036116">
    <property type="entry name" value="FN3_sf"/>
</dbReference>
<feature type="non-terminal residue" evidence="2">
    <location>
        <position position="1"/>
    </location>
</feature>
<gene>
    <name evidence="2" type="ORF">CO030_02070</name>
</gene>